<proteinExistence type="predicted"/>
<gene>
    <name evidence="1" type="ORF">CES85_4935</name>
</gene>
<sequence length="55" mass="5665">MPGFPFEPPAGVKPALGIAAPGEGISNCLLALGKQCKGEAARFDNMISEPACYID</sequence>
<organism evidence="1 2">
    <name type="scientific">Ochrobactrum quorumnocens</name>
    <dbReference type="NCBI Taxonomy" id="271865"/>
    <lineage>
        <taxon>Bacteria</taxon>
        <taxon>Pseudomonadati</taxon>
        <taxon>Pseudomonadota</taxon>
        <taxon>Alphaproteobacteria</taxon>
        <taxon>Hyphomicrobiales</taxon>
        <taxon>Brucellaceae</taxon>
        <taxon>Brucella/Ochrobactrum group</taxon>
        <taxon>Ochrobactrum</taxon>
    </lineage>
</organism>
<name>A0A248UBH4_9HYPH</name>
<dbReference type="KEGG" id="och:CES85_4935"/>
<accession>A0A248UBH4</accession>
<dbReference type="Proteomes" id="UP000215256">
    <property type="component" value="Chromosome 2"/>
</dbReference>
<dbReference type="EMBL" id="CP022603">
    <property type="protein sequence ID" value="ASV84143.1"/>
    <property type="molecule type" value="Genomic_DNA"/>
</dbReference>
<reference evidence="1 2" key="1">
    <citation type="submission" date="2017-07" db="EMBL/GenBank/DDBJ databases">
        <title>Phylogenetic study on the rhizospheric bacterium Ochrobactrum sp. A44.</title>
        <authorList>
            <person name="Krzyzanowska D.M."/>
            <person name="Ossowicki A."/>
            <person name="Rajewska M."/>
            <person name="Maciag T."/>
            <person name="Kaczynski Z."/>
            <person name="Czerwicka M."/>
            <person name="Jafra S."/>
        </authorList>
    </citation>
    <scope>NUCLEOTIDE SEQUENCE [LARGE SCALE GENOMIC DNA]</scope>
    <source>
        <strain evidence="1 2">A44</strain>
    </source>
</reference>
<evidence type="ECO:0000313" key="1">
    <source>
        <dbReference type="EMBL" id="ASV84143.1"/>
    </source>
</evidence>
<protein>
    <submittedName>
        <fullName evidence="1">Uncharacterized protein</fullName>
    </submittedName>
</protein>
<evidence type="ECO:0000313" key="2">
    <source>
        <dbReference type="Proteomes" id="UP000215256"/>
    </source>
</evidence>
<dbReference type="AlphaFoldDB" id="A0A248UBH4"/>